<comment type="caution">
    <text evidence="1">The sequence shown here is derived from an EMBL/GenBank/DDBJ whole genome shotgun (WGS) entry which is preliminary data.</text>
</comment>
<organism evidence="1 2">
    <name type="scientific">Sphingomonas oligophenolica</name>
    <dbReference type="NCBI Taxonomy" id="301154"/>
    <lineage>
        <taxon>Bacteria</taxon>
        <taxon>Pseudomonadati</taxon>
        <taxon>Pseudomonadota</taxon>
        <taxon>Alphaproteobacteria</taxon>
        <taxon>Sphingomonadales</taxon>
        <taxon>Sphingomonadaceae</taxon>
        <taxon>Sphingomonas</taxon>
    </lineage>
</organism>
<dbReference type="EMBL" id="JBDIME010000004">
    <property type="protein sequence ID" value="MEN2789549.1"/>
    <property type="molecule type" value="Genomic_DNA"/>
</dbReference>
<gene>
    <name evidence="1" type="ORF">ABC974_07930</name>
</gene>
<keyword evidence="2" id="KW-1185">Reference proteome</keyword>
<proteinExistence type="predicted"/>
<reference evidence="1 2" key="1">
    <citation type="submission" date="2024-05" db="EMBL/GenBank/DDBJ databases">
        <authorList>
            <person name="Liu Q."/>
            <person name="Xin Y.-H."/>
        </authorList>
    </citation>
    <scope>NUCLEOTIDE SEQUENCE [LARGE SCALE GENOMIC DNA]</scope>
    <source>
        <strain evidence="1 2">CGMCC 1.10181</strain>
    </source>
</reference>
<evidence type="ECO:0000313" key="1">
    <source>
        <dbReference type="EMBL" id="MEN2789549.1"/>
    </source>
</evidence>
<protein>
    <recommendedName>
        <fullName evidence="3">GAF domain-containing protein</fullName>
    </recommendedName>
</protein>
<evidence type="ECO:0000313" key="2">
    <source>
        <dbReference type="Proteomes" id="UP001419910"/>
    </source>
</evidence>
<sequence length="165" mass="17465">MAELARTPGPLRQMFQLIDMAPEPHDSVVAEALATWHERRGTELTPQARDLRGDANAAVRAGSFLASALAGRTDFALSQVGEEAARCLGLSPAEHRLSAATQLRIAARLRRLFTLVLDYGEPVLGRFGEVHGHAGPCEMEVLAAPIILEGGDTGVFCALSSGGGH</sequence>
<dbReference type="RefSeq" id="WP_343887152.1">
    <property type="nucleotide sequence ID" value="NZ_BAAAEH010000002.1"/>
</dbReference>
<evidence type="ECO:0008006" key="3">
    <source>
        <dbReference type="Google" id="ProtNLM"/>
    </source>
</evidence>
<dbReference type="Proteomes" id="UP001419910">
    <property type="component" value="Unassembled WGS sequence"/>
</dbReference>
<accession>A0ABU9Y190</accession>
<name>A0ABU9Y190_9SPHN</name>